<dbReference type="InterPro" id="IPR004352">
    <property type="entry name" value="GH114_TIM-barrel"/>
</dbReference>
<proteinExistence type="predicted"/>
<keyword evidence="1" id="KW-0732">Signal</keyword>
<keyword evidence="4" id="KW-1185">Reference proteome</keyword>
<dbReference type="Proteomes" id="UP000636793">
    <property type="component" value="Unassembled WGS sequence"/>
</dbReference>
<feature type="domain" description="Glycoside-hydrolase family GH114 TIM-barrel" evidence="2">
    <location>
        <begin position="43"/>
        <end position="265"/>
    </location>
</feature>
<organism evidence="3 4">
    <name type="scientific">Flexivirga endophytica</name>
    <dbReference type="NCBI Taxonomy" id="1849103"/>
    <lineage>
        <taxon>Bacteria</taxon>
        <taxon>Bacillati</taxon>
        <taxon>Actinomycetota</taxon>
        <taxon>Actinomycetes</taxon>
        <taxon>Micrococcales</taxon>
        <taxon>Dermacoccaceae</taxon>
        <taxon>Flexivirga</taxon>
    </lineage>
</organism>
<sequence length="277" mass="30020">MIQSRQAASCLAATLLAVTATACTTRSSAGTEAVRQPPPAGVFDYQLGGPYPPAGDVRIVDRDRTADPLKGIYNICYVNAFQTQPQDGRWWRVKHPNLLVRKQGRPVQDPDWPGEYLLDTSTAAKRTALLEVVGGWFDGCARKGFDAVEPDNLDSWTRTGGAGVLTRSGNIAFARLLVHRAHADGLAIAQKNTPQLLTAGRSSIGFDFAVAEECEVYGECGRYTSAYGKHVIEIEYTDNGRAAYARSCRARSGQLSIILRDRDVVPEGTAGYSYSAC</sequence>
<feature type="signal peptide" evidence="1">
    <location>
        <begin position="1"/>
        <end position="22"/>
    </location>
</feature>
<dbReference type="SUPFAM" id="SSF51445">
    <property type="entry name" value="(Trans)glycosidases"/>
    <property type="match status" value="1"/>
</dbReference>
<dbReference type="AlphaFoldDB" id="A0A916TD13"/>
<reference evidence="3" key="2">
    <citation type="submission" date="2020-09" db="EMBL/GenBank/DDBJ databases">
        <authorList>
            <person name="Sun Q."/>
            <person name="Zhou Y."/>
        </authorList>
    </citation>
    <scope>NUCLEOTIDE SEQUENCE</scope>
    <source>
        <strain evidence="3">CGMCC 1.15085</strain>
    </source>
</reference>
<dbReference type="PROSITE" id="PS51257">
    <property type="entry name" value="PROKAR_LIPOPROTEIN"/>
    <property type="match status" value="1"/>
</dbReference>
<feature type="chain" id="PRO_5036811202" description="Glycoside-hydrolase family GH114 TIM-barrel domain-containing protein" evidence="1">
    <location>
        <begin position="23"/>
        <end position="277"/>
    </location>
</feature>
<comment type="caution">
    <text evidence="3">The sequence shown here is derived from an EMBL/GenBank/DDBJ whole genome shotgun (WGS) entry which is preliminary data.</text>
</comment>
<dbReference type="EMBL" id="BMHI01000005">
    <property type="protein sequence ID" value="GGB38746.1"/>
    <property type="molecule type" value="Genomic_DNA"/>
</dbReference>
<gene>
    <name evidence="3" type="ORF">GCM10011492_31880</name>
</gene>
<dbReference type="PANTHER" id="PTHR35273:SF2">
    <property type="entry name" value="ALPHA-GALACTOSIDASE"/>
    <property type="match status" value="1"/>
</dbReference>
<evidence type="ECO:0000259" key="2">
    <source>
        <dbReference type="Pfam" id="PF03537"/>
    </source>
</evidence>
<protein>
    <recommendedName>
        <fullName evidence="2">Glycoside-hydrolase family GH114 TIM-barrel domain-containing protein</fullName>
    </recommendedName>
</protein>
<accession>A0A916TD13</accession>
<dbReference type="PANTHER" id="PTHR35273">
    <property type="entry name" value="ALPHA-1,4 POLYGALACTOSAMINIDASE, PUTATIVE (AFU_ORTHOLOGUE AFUA_3G07890)-RELATED"/>
    <property type="match status" value="1"/>
</dbReference>
<dbReference type="InterPro" id="IPR013785">
    <property type="entry name" value="Aldolase_TIM"/>
</dbReference>
<reference evidence="3" key="1">
    <citation type="journal article" date="2014" name="Int. J. Syst. Evol. Microbiol.">
        <title>Complete genome sequence of Corynebacterium casei LMG S-19264T (=DSM 44701T), isolated from a smear-ripened cheese.</title>
        <authorList>
            <consortium name="US DOE Joint Genome Institute (JGI-PGF)"/>
            <person name="Walter F."/>
            <person name="Albersmeier A."/>
            <person name="Kalinowski J."/>
            <person name="Ruckert C."/>
        </authorList>
    </citation>
    <scope>NUCLEOTIDE SEQUENCE</scope>
    <source>
        <strain evidence="3">CGMCC 1.15085</strain>
    </source>
</reference>
<dbReference type="InterPro" id="IPR017853">
    <property type="entry name" value="GH"/>
</dbReference>
<evidence type="ECO:0000313" key="3">
    <source>
        <dbReference type="EMBL" id="GGB38746.1"/>
    </source>
</evidence>
<name>A0A916TD13_9MICO</name>
<evidence type="ECO:0000313" key="4">
    <source>
        <dbReference type="Proteomes" id="UP000636793"/>
    </source>
</evidence>
<dbReference type="RefSeq" id="WP_229749794.1">
    <property type="nucleotide sequence ID" value="NZ_BMHI01000005.1"/>
</dbReference>
<dbReference type="Pfam" id="PF03537">
    <property type="entry name" value="Glyco_hydro_114"/>
    <property type="match status" value="1"/>
</dbReference>
<dbReference type="Gene3D" id="3.20.20.70">
    <property type="entry name" value="Aldolase class I"/>
    <property type="match status" value="1"/>
</dbReference>
<evidence type="ECO:0000256" key="1">
    <source>
        <dbReference type="SAM" id="SignalP"/>
    </source>
</evidence>